<evidence type="ECO:0000313" key="2">
    <source>
        <dbReference type="Proteomes" id="UP000807115"/>
    </source>
</evidence>
<organism evidence="1 2">
    <name type="scientific">Sorghum bicolor</name>
    <name type="common">Sorghum</name>
    <name type="synonym">Sorghum vulgare</name>
    <dbReference type="NCBI Taxonomy" id="4558"/>
    <lineage>
        <taxon>Eukaryota</taxon>
        <taxon>Viridiplantae</taxon>
        <taxon>Streptophyta</taxon>
        <taxon>Embryophyta</taxon>
        <taxon>Tracheophyta</taxon>
        <taxon>Spermatophyta</taxon>
        <taxon>Magnoliopsida</taxon>
        <taxon>Liliopsida</taxon>
        <taxon>Poales</taxon>
        <taxon>Poaceae</taxon>
        <taxon>PACMAD clade</taxon>
        <taxon>Panicoideae</taxon>
        <taxon>Andropogonodae</taxon>
        <taxon>Andropogoneae</taxon>
        <taxon>Sorghinae</taxon>
        <taxon>Sorghum</taxon>
    </lineage>
</organism>
<dbReference type="Proteomes" id="UP000807115">
    <property type="component" value="Chromosome 3"/>
</dbReference>
<evidence type="ECO:0000313" key="1">
    <source>
        <dbReference type="EMBL" id="KAG0538010.1"/>
    </source>
</evidence>
<sequence length="116" mass="12609">MQCLARAVARSARAAGAAAAEGYGGQRFLSTGRAAAKRYIKRRPVVNARALRGRRVNPDSEEVVERILGELRATNAELAKQLDVGLGADLARRVFIHICVQSLFFIFNPSNGSIKK</sequence>
<gene>
    <name evidence="1" type="ORF">BDA96_03G199000</name>
</gene>
<dbReference type="AlphaFoldDB" id="A0A921RDX5"/>
<reference evidence="1" key="1">
    <citation type="journal article" date="2019" name="BMC Genomics">
        <title>A new reference genome for Sorghum bicolor reveals high levels of sequence similarity between sweet and grain genotypes: implications for the genetics of sugar metabolism.</title>
        <authorList>
            <person name="Cooper E.A."/>
            <person name="Brenton Z.W."/>
            <person name="Flinn B.S."/>
            <person name="Jenkins J."/>
            <person name="Shu S."/>
            <person name="Flowers D."/>
            <person name="Luo F."/>
            <person name="Wang Y."/>
            <person name="Xia P."/>
            <person name="Barry K."/>
            <person name="Daum C."/>
            <person name="Lipzen A."/>
            <person name="Yoshinaga Y."/>
            <person name="Schmutz J."/>
            <person name="Saski C."/>
            <person name="Vermerris W."/>
            <person name="Kresovich S."/>
        </authorList>
    </citation>
    <scope>NUCLEOTIDE SEQUENCE</scope>
</reference>
<dbReference type="EMBL" id="CM027682">
    <property type="protein sequence ID" value="KAG0538010.1"/>
    <property type="molecule type" value="Genomic_DNA"/>
</dbReference>
<name>A0A921RDX5_SORBI</name>
<comment type="caution">
    <text evidence="1">The sequence shown here is derived from an EMBL/GenBank/DDBJ whole genome shotgun (WGS) entry which is preliminary data.</text>
</comment>
<accession>A0A921RDX5</accession>
<reference evidence="1" key="2">
    <citation type="submission" date="2020-10" db="EMBL/GenBank/DDBJ databases">
        <authorList>
            <person name="Cooper E.A."/>
            <person name="Brenton Z.W."/>
            <person name="Flinn B.S."/>
            <person name="Jenkins J."/>
            <person name="Shu S."/>
            <person name="Flowers D."/>
            <person name="Luo F."/>
            <person name="Wang Y."/>
            <person name="Xia P."/>
            <person name="Barry K."/>
            <person name="Daum C."/>
            <person name="Lipzen A."/>
            <person name="Yoshinaga Y."/>
            <person name="Schmutz J."/>
            <person name="Saski C."/>
            <person name="Vermerris W."/>
            <person name="Kresovich S."/>
        </authorList>
    </citation>
    <scope>NUCLEOTIDE SEQUENCE</scope>
</reference>
<proteinExistence type="predicted"/>
<protein>
    <submittedName>
        <fullName evidence="1">Uncharacterized protein</fullName>
    </submittedName>
</protein>